<evidence type="ECO:0000313" key="3">
    <source>
        <dbReference type="EMBL" id="SMP23904.1"/>
    </source>
</evidence>
<evidence type="ECO:0000256" key="1">
    <source>
        <dbReference type="SAM" id="MobiDB-lite"/>
    </source>
</evidence>
<feature type="region of interest" description="Disordered" evidence="1">
    <location>
        <begin position="41"/>
        <end position="80"/>
    </location>
</feature>
<keyword evidence="2" id="KW-1133">Transmembrane helix</keyword>
<keyword evidence="2" id="KW-0472">Membrane</keyword>
<reference evidence="3 4" key="1">
    <citation type="submission" date="2017-05" db="EMBL/GenBank/DDBJ databases">
        <authorList>
            <person name="Varghese N."/>
            <person name="Submissions S."/>
        </authorList>
    </citation>
    <scope>NUCLEOTIDE SEQUENCE [LARGE SCALE GENOMIC DNA]</scope>
    <source>
        <strain evidence="3 4">DSM 15949</strain>
    </source>
</reference>
<comment type="caution">
    <text evidence="3">The sequence shown here is derived from an EMBL/GenBank/DDBJ whole genome shotgun (WGS) entry which is preliminary data.</text>
</comment>
<keyword evidence="4" id="KW-1185">Reference proteome</keyword>
<keyword evidence="2" id="KW-0812">Transmembrane</keyword>
<accession>A0ABY1P1M8</accession>
<dbReference type="EMBL" id="FXTT01000003">
    <property type="protein sequence ID" value="SMP23904.1"/>
    <property type="molecule type" value="Genomic_DNA"/>
</dbReference>
<evidence type="ECO:0000313" key="4">
    <source>
        <dbReference type="Proteomes" id="UP001157914"/>
    </source>
</evidence>
<evidence type="ECO:0000256" key="2">
    <source>
        <dbReference type="SAM" id="Phobius"/>
    </source>
</evidence>
<sequence>MIETFNKLIAIPLQVWIGLTVFVVGLIVFMRATNPARAKGDFRVSKPERPLKNGSPYRGLGPSEDAEQNLISGNDRLFRK</sequence>
<gene>
    <name evidence="3" type="ORF">SAMN06265374_2335</name>
</gene>
<dbReference type="Proteomes" id="UP001157914">
    <property type="component" value="Unassembled WGS sequence"/>
</dbReference>
<name>A0ABY1P1M8_9HYPH</name>
<feature type="transmembrane region" description="Helical" evidence="2">
    <location>
        <begin position="13"/>
        <end position="33"/>
    </location>
</feature>
<feature type="compositionally biased region" description="Basic and acidic residues" evidence="1">
    <location>
        <begin position="41"/>
        <end position="51"/>
    </location>
</feature>
<evidence type="ECO:0008006" key="5">
    <source>
        <dbReference type="Google" id="ProtNLM"/>
    </source>
</evidence>
<protein>
    <recommendedName>
        <fullName evidence="5">Cbb3-type cytochrome c oxidase subunit 3</fullName>
    </recommendedName>
</protein>
<proteinExistence type="predicted"/>
<organism evidence="3 4">
    <name type="scientific">Roseibium denhamense</name>
    <dbReference type="NCBI Taxonomy" id="76305"/>
    <lineage>
        <taxon>Bacteria</taxon>
        <taxon>Pseudomonadati</taxon>
        <taxon>Pseudomonadota</taxon>
        <taxon>Alphaproteobacteria</taxon>
        <taxon>Hyphomicrobiales</taxon>
        <taxon>Stappiaceae</taxon>
        <taxon>Roseibium</taxon>
    </lineage>
</organism>